<dbReference type="OrthoDB" id="5596707at2759"/>
<organism evidence="1 2">
    <name type="scientific">Ceratopteris richardii</name>
    <name type="common">Triangle waterfern</name>
    <dbReference type="NCBI Taxonomy" id="49495"/>
    <lineage>
        <taxon>Eukaryota</taxon>
        <taxon>Viridiplantae</taxon>
        <taxon>Streptophyta</taxon>
        <taxon>Embryophyta</taxon>
        <taxon>Tracheophyta</taxon>
        <taxon>Polypodiopsida</taxon>
        <taxon>Polypodiidae</taxon>
        <taxon>Polypodiales</taxon>
        <taxon>Pteridineae</taxon>
        <taxon>Pteridaceae</taxon>
        <taxon>Parkerioideae</taxon>
        <taxon>Ceratopteris</taxon>
    </lineage>
</organism>
<sequence>MDANAPNEDTLKQRFIAGLRDLSAQQHISLSRPATLVAAKDVARMWEEVQLGQQQRRELLFEPMQGTDSVPTSGATQANPTTTPSAFMAAMNMPQEFVPRAPPFQERLKVEEKFPKKKQVEEGMDIVQRLAETKVTLDLATLLRCSPTYKKQFYNEFIKKPRKAKRKEKVDDVVLGTIQSIKNQVDSNAPTITVEINGYAVPDAQLDSGAVVNLMTEYMMKALGLTQLEDTPMSLQMADQTEVKPAGLIRRCKLLLVGSNSPLTTWL</sequence>
<reference evidence="1" key="1">
    <citation type="submission" date="2021-08" db="EMBL/GenBank/DDBJ databases">
        <title>WGS assembly of Ceratopteris richardii.</title>
        <authorList>
            <person name="Marchant D.B."/>
            <person name="Chen G."/>
            <person name="Jenkins J."/>
            <person name="Shu S."/>
            <person name="Leebens-Mack J."/>
            <person name="Grimwood J."/>
            <person name="Schmutz J."/>
            <person name="Soltis P."/>
            <person name="Soltis D."/>
            <person name="Chen Z.-H."/>
        </authorList>
    </citation>
    <scope>NUCLEOTIDE SEQUENCE</scope>
    <source>
        <strain evidence="1">Whitten #5841</strain>
        <tissue evidence="1">Leaf</tissue>
    </source>
</reference>
<accession>A0A8T2UI44</accession>
<dbReference type="PANTHER" id="PTHR33067:SF31">
    <property type="entry name" value="RNA-DIRECTED DNA POLYMERASE"/>
    <property type="match status" value="1"/>
</dbReference>
<dbReference type="InterPro" id="IPR021109">
    <property type="entry name" value="Peptidase_aspartic_dom_sf"/>
</dbReference>
<evidence type="ECO:0000313" key="1">
    <source>
        <dbReference type="EMBL" id="KAH7433536.1"/>
    </source>
</evidence>
<dbReference type="AlphaFoldDB" id="A0A8T2UI44"/>
<gene>
    <name evidence="1" type="ORF">KP509_07G073900</name>
</gene>
<dbReference type="Gene3D" id="2.40.70.10">
    <property type="entry name" value="Acid Proteases"/>
    <property type="match status" value="1"/>
</dbReference>
<dbReference type="Proteomes" id="UP000825935">
    <property type="component" value="Chromosome 7"/>
</dbReference>
<dbReference type="CDD" id="cd00303">
    <property type="entry name" value="retropepsin_like"/>
    <property type="match status" value="1"/>
</dbReference>
<dbReference type="PANTHER" id="PTHR33067">
    <property type="entry name" value="RNA-DIRECTED DNA POLYMERASE-RELATED"/>
    <property type="match status" value="1"/>
</dbReference>
<protein>
    <submittedName>
        <fullName evidence="1">Uncharacterized protein</fullName>
    </submittedName>
</protein>
<comment type="caution">
    <text evidence="1">The sequence shown here is derived from an EMBL/GenBank/DDBJ whole genome shotgun (WGS) entry which is preliminary data.</text>
</comment>
<proteinExistence type="predicted"/>
<evidence type="ECO:0000313" key="2">
    <source>
        <dbReference type="Proteomes" id="UP000825935"/>
    </source>
</evidence>
<keyword evidence="2" id="KW-1185">Reference proteome</keyword>
<name>A0A8T2UI44_CERRI</name>
<dbReference type="EMBL" id="CM035412">
    <property type="protein sequence ID" value="KAH7433536.1"/>
    <property type="molecule type" value="Genomic_DNA"/>
</dbReference>